<dbReference type="STRING" id="1121950.SAMN02745243_02864"/>
<evidence type="ECO:0000313" key="1">
    <source>
        <dbReference type="EMBL" id="SHK40489.1"/>
    </source>
</evidence>
<name>A0A1M6S762_9FIRM</name>
<dbReference type="Proteomes" id="UP000184301">
    <property type="component" value="Unassembled WGS sequence"/>
</dbReference>
<protein>
    <submittedName>
        <fullName evidence="1">Uncharacterized protein</fullName>
    </submittedName>
</protein>
<evidence type="ECO:0000313" key="2">
    <source>
        <dbReference type="Proteomes" id="UP000184301"/>
    </source>
</evidence>
<organism evidence="1 2">
    <name type="scientific">Hespellia stercorisuis DSM 15480</name>
    <dbReference type="NCBI Taxonomy" id="1121950"/>
    <lineage>
        <taxon>Bacteria</taxon>
        <taxon>Bacillati</taxon>
        <taxon>Bacillota</taxon>
        <taxon>Clostridia</taxon>
        <taxon>Lachnospirales</taxon>
        <taxon>Lachnospiraceae</taxon>
        <taxon>Hespellia</taxon>
    </lineage>
</organism>
<reference evidence="1 2" key="1">
    <citation type="submission" date="2016-11" db="EMBL/GenBank/DDBJ databases">
        <authorList>
            <person name="Jaros S."/>
            <person name="Januszkiewicz K."/>
            <person name="Wedrychowicz H."/>
        </authorList>
    </citation>
    <scope>NUCLEOTIDE SEQUENCE [LARGE SCALE GENOMIC DNA]</scope>
    <source>
        <strain evidence="1 2">DSM 15480</strain>
    </source>
</reference>
<gene>
    <name evidence="1" type="ORF">SAMN02745243_02864</name>
</gene>
<proteinExistence type="predicted"/>
<dbReference type="EMBL" id="FQZY01000047">
    <property type="protein sequence ID" value="SHK40489.1"/>
    <property type="molecule type" value="Genomic_DNA"/>
</dbReference>
<accession>A0A1M6S762</accession>
<dbReference type="AlphaFoldDB" id="A0A1M6S762"/>
<sequence length="53" mass="5953">MLERVIRFVSKNKAGKLYFPPQSAILFVDDSVVDFSVVKAGAEHEEALSNWRG</sequence>
<keyword evidence="2" id="KW-1185">Reference proteome</keyword>